<dbReference type="EMBL" id="KE346346">
    <property type="protein sequence ID" value="EXC33983.1"/>
    <property type="molecule type" value="Genomic_DNA"/>
</dbReference>
<accession>W9SZ65</accession>
<feature type="transmembrane region" description="Helical" evidence="1">
    <location>
        <begin position="39"/>
        <end position="60"/>
    </location>
</feature>
<proteinExistence type="predicted"/>
<keyword evidence="1" id="KW-0812">Transmembrane</keyword>
<name>W9SZ65_9ROSA</name>
<reference evidence="3" key="1">
    <citation type="submission" date="2013-01" db="EMBL/GenBank/DDBJ databases">
        <title>Draft Genome Sequence of a Mulberry Tree, Morus notabilis C.K. Schneid.</title>
        <authorList>
            <person name="He N."/>
            <person name="Zhao S."/>
        </authorList>
    </citation>
    <scope>NUCLEOTIDE SEQUENCE</scope>
</reference>
<dbReference type="Proteomes" id="UP000030645">
    <property type="component" value="Unassembled WGS sequence"/>
</dbReference>
<sequence>MRTLVSRCGVCQWQSDAQVSVLLVMGNAQTKCSACSDHVLDLVCVFGLFGLAIYSAWSTLVRLVWAILPHSACLGCSSPVWPVLSCSVSSGMFFPLFVWGPILLVMK</sequence>
<dbReference type="AlphaFoldDB" id="W9SZ65"/>
<keyword evidence="1" id="KW-1133">Transmembrane helix</keyword>
<organism evidence="2 3">
    <name type="scientific">Morus notabilis</name>
    <dbReference type="NCBI Taxonomy" id="981085"/>
    <lineage>
        <taxon>Eukaryota</taxon>
        <taxon>Viridiplantae</taxon>
        <taxon>Streptophyta</taxon>
        <taxon>Embryophyta</taxon>
        <taxon>Tracheophyta</taxon>
        <taxon>Spermatophyta</taxon>
        <taxon>Magnoliopsida</taxon>
        <taxon>eudicotyledons</taxon>
        <taxon>Gunneridae</taxon>
        <taxon>Pentapetalae</taxon>
        <taxon>rosids</taxon>
        <taxon>fabids</taxon>
        <taxon>Rosales</taxon>
        <taxon>Moraceae</taxon>
        <taxon>Moreae</taxon>
        <taxon>Morus</taxon>
    </lineage>
</organism>
<evidence type="ECO:0000313" key="2">
    <source>
        <dbReference type="EMBL" id="EXC33983.1"/>
    </source>
</evidence>
<keyword evidence="3" id="KW-1185">Reference proteome</keyword>
<evidence type="ECO:0000313" key="3">
    <source>
        <dbReference type="Proteomes" id="UP000030645"/>
    </source>
</evidence>
<protein>
    <submittedName>
        <fullName evidence="2">Uncharacterized protein</fullName>
    </submittedName>
</protein>
<gene>
    <name evidence="2" type="ORF">L484_007539</name>
</gene>
<keyword evidence="1" id="KW-0472">Membrane</keyword>
<evidence type="ECO:0000256" key="1">
    <source>
        <dbReference type="SAM" id="Phobius"/>
    </source>
</evidence>
<feature type="transmembrane region" description="Helical" evidence="1">
    <location>
        <begin position="80"/>
        <end position="105"/>
    </location>
</feature>